<feature type="region of interest" description="Disordered" evidence="2">
    <location>
        <begin position="741"/>
        <end position="973"/>
    </location>
</feature>
<feature type="compositionally biased region" description="Low complexity" evidence="2">
    <location>
        <begin position="1010"/>
        <end position="1030"/>
    </location>
</feature>
<feature type="coiled-coil region" evidence="1">
    <location>
        <begin position="1477"/>
        <end position="1546"/>
    </location>
</feature>
<evidence type="ECO:0000313" key="4">
    <source>
        <dbReference type="Proteomes" id="UP001470230"/>
    </source>
</evidence>
<feature type="region of interest" description="Disordered" evidence="2">
    <location>
        <begin position="1270"/>
        <end position="1302"/>
    </location>
</feature>
<name>A0ABR2L7Q1_9EUKA</name>
<feature type="compositionally biased region" description="Acidic residues" evidence="2">
    <location>
        <begin position="1714"/>
        <end position="1733"/>
    </location>
</feature>
<feature type="compositionally biased region" description="Acidic residues" evidence="2">
    <location>
        <begin position="1690"/>
        <end position="1703"/>
    </location>
</feature>
<comment type="caution">
    <text evidence="3">The sequence shown here is derived from an EMBL/GenBank/DDBJ whole genome shotgun (WGS) entry which is preliminary data.</text>
</comment>
<feature type="compositionally biased region" description="Low complexity" evidence="2">
    <location>
        <begin position="224"/>
        <end position="237"/>
    </location>
</feature>
<dbReference type="Proteomes" id="UP001470230">
    <property type="component" value="Unassembled WGS sequence"/>
</dbReference>
<feature type="compositionally biased region" description="Low complexity" evidence="2">
    <location>
        <begin position="479"/>
        <end position="495"/>
    </location>
</feature>
<protein>
    <submittedName>
        <fullName evidence="3">Uncharacterized protein</fullName>
    </submittedName>
</protein>
<feature type="compositionally biased region" description="Acidic residues" evidence="2">
    <location>
        <begin position="1742"/>
        <end position="1762"/>
    </location>
</feature>
<keyword evidence="4" id="KW-1185">Reference proteome</keyword>
<accession>A0ABR2L7Q1</accession>
<feature type="compositionally biased region" description="Basic and acidic residues" evidence="2">
    <location>
        <begin position="963"/>
        <end position="972"/>
    </location>
</feature>
<feature type="compositionally biased region" description="Basic and acidic residues" evidence="2">
    <location>
        <begin position="883"/>
        <end position="899"/>
    </location>
</feature>
<feature type="region of interest" description="Disordered" evidence="2">
    <location>
        <begin position="985"/>
        <end position="1040"/>
    </location>
</feature>
<feature type="compositionally biased region" description="Basic and acidic residues" evidence="2">
    <location>
        <begin position="774"/>
        <end position="833"/>
    </location>
</feature>
<feature type="compositionally biased region" description="Basic and acidic residues" evidence="2">
    <location>
        <begin position="1603"/>
        <end position="1621"/>
    </location>
</feature>
<feature type="coiled-coil region" evidence="1">
    <location>
        <begin position="608"/>
        <end position="646"/>
    </location>
</feature>
<evidence type="ECO:0000256" key="2">
    <source>
        <dbReference type="SAM" id="MobiDB-lite"/>
    </source>
</evidence>
<feature type="compositionally biased region" description="Polar residues" evidence="2">
    <location>
        <begin position="467"/>
        <end position="478"/>
    </location>
</feature>
<feature type="region of interest" description="Disordered" evidence="2">
    <location>
        <begin position="1059"/>
        <end position="1094"/>
    </location>
</feature>
<feature type="compositionally biased region" description="Acidic residues" evidence="2">
    <location>
        <begin position="1769"/>
        <end position="1778"/>
    </location>
</feature>
<dbReference type="EMBL" id="JAPFFF010000001">
    <property type="protein sequence ID" value="KAK8899247.1"/>
    <property type="molecule type" value="Genomic_DNA"/>
</dbReference>
<feature type="compositionally biased region" description="Polar residues" evidence="2">
    <location>
        <begin position="751"/>
        <end position="769"/>
    </location>
</feature>
<reference evidence="3 4" key="1">
    <citation type="submission" date="2024-04" db="EMBL/GenBank/DDBJ databases">
        <title>Tritrichomonas musculus Genome.</title>
        <authorList>
            <person name="Alves-Ferreira E."/>
            <person name="Grigg M."/>
            <person name="Lorenzi H."/>
            <person name="Galac M."/>
        </authorList>
    </citation>
    <scope>NUCLEOTIDE SEQUENCE [LARGE SCALE GENOMIC DNA]</scope>
    <source>
        <strain evidence="3 4">EAF2021</strain>
    </source>
</reference>
<feature type="region of interest" description="Disordered" evidence="2">
    <location>
        <begin position="560"/>
        <end position="580"/>
    </location>
</feature>
<feature type="region of interest" description="Disordered" evidence="2">
    <location>
        <begin position="427"/>
        <end position="502"/>
    </location>
</feature>
<gene>
    <name evidence="3" type="ORF">M9Y10_001558</name>
</gene>
<feature type="region of interest" description="Disordered" evidence="2">
    <location>
        <begin position="210"/>
        <end position="260"/>
    </location>
</feature>
<feature type="region of interest" description="Disordered" evidence="2">
    <location>
        <begin position="1603"/>
        <end position="1794"/>
    </location>
</feature>
<feature type="compositionally biased region" description="Polar residues" evidence="2">
    <location>
        <begin position="988"/>
        <end position="1003"/>
    </location>
</feature>
<feature type="compositionally biased region" description="Basic and acidic residues" evidence="2">
    <location>
        <begin position="1274"/>
        <end position="1285"/>
    </location>
</feature>
<evidence type="ECO:0000313" key="3">
    <source>
        <dbReference type="EMBL" id="KAK8899247.1"/>
    </source>
</evidence>
<feature type="compositionally biased region" description="Acidic residues" evidence="2">
    <location>
        <begin position="1643"/>
        <end position="1655"/>
    </location>
</feature>
<proteinExistence type="predicted"/>
<evidence type="ECO:0000256" key="1">
    <source>
        <dbReference type="SAM" id="Coils"/>
    </source>
</evidence>
<keyword evidence="1" id="KW-0175">Coiled coil</keyword>
<feature type="compositionally biased region" description="Polar residues" evidence="2">
    <location>
        <begin position="929"/>
        <end position="959"/>
    </location>
</feature>
<feature type="compositionally biased region" description="Polar residues" evidence="2">
    <location>
        <begin position="560"/>
        <end position="575"/>
    </location>
</feature>
<feature type="compositionally biased region" description="Basic residues" evidence="2">
    <location>
        <begin position="238"/>
        <end position="248"/>
    </location>
</feature>
<feature type="compositionally biased region" description="Low complexity" evidence="2">
    <location>
        <begin position="1622"/>
        <end position="1635"/>
    </location>
</feature>
<feature type="compositionally biased region" description="Low complexity" evidence="2">
    <location>
        <begin position="1656"/>
        <end position="1665"/>
    </location>
</feature>
<feature type="compositionally biased region" description="Low complexity" evidence="2">
    <location>
        <begin position="1073"/>
        <end position="1087"/>
    </location>
</feature>
<sequence>MRQRKSLLTSGNQNFDISLRQTEKKTNRRSSFIPPNPQRFMPKKKKIEKENTFQDFKDLIHLIGKSCVNGFFTDEQLLSFRDTLKDIMKNGELIISRRNQKIEFEQEKEISEILIKWNQFHESIQKIFDIGDSDRKKIFLQFQLNSLLKKIQLIIESKHLSDDDDDDEAAHKKYFGEIRSTCETIDNLLSASISTPNSLPVEASQNDLQVSGNQANSLSKSKDSSLSSILQKSSSTKSKSKSKDKRKNQNNELNSQKPFPENSEEILTRLKKLYHSIQTEFSEFFKLLIPEPTTMQKTIDDCCELIKEAERACTIDQLIQYDMPIINTLRIADIKINQIFQLAPNEANEELNVKPKIKNRKKEEEPLKNSNLIFEELYQESLITEPLTKSEIHEVPYEVYLNNTNLGQTFNGHQHVLDLIENLLPEESSKNGTNEKNSKQAKNKGKTILNNSHYSSKSKRSIINSNTRSNKNSSINHKTNNTTSLNSNSNIRSSTFNNKSDDDINYLSSSSNDANQNSNKKSSRYSRYSGVKIITNDDINSNSPTAQTLNYKINRKFKASRSSNQFRTTSPVSHSTNKHRSSLTNVSMYATNKMRAEVTRRSLLLSKKNELQMEVLEINKRNKNEIEALKKEIEKLTEENIRLNKYSSDIGPTIDPQYKNQLQQEYKEVNFDYLSNIVEIRQNTFRSYEDEIDNLKNINNELFSEYERKYPEKFFRNINTNFKINKNDDDEYYYSESESTSYSASVGSHDGNLTNSSVDHPNRGDINQDQANSQKKEKNQNEEQPQNKEQDKRNNEQSKEEPNEEQKSKEEQNEENQSKEEQNEENQSKEEQNKQNNNNEEQQNEEYNEDQNNQIQDKEQSDEQQNSIEQNDHQNSEGQQKIEQNEDLHEEEENHKENEPNEVNAAENISTDESDEEITYNRDRKPANRSRNVLSPTLSYSSSGDIEVNITSSSANNNAEPIVPKRENKNDRNTIISNEFNSIFNNIRPRSNSTGNLQRSDYQNEGEDANNNYSNDEVSNNYSNNSSNSNRCVDYDYQNLGPEYEQGSQEINDEILSLPQSSSSENVRSDPKTNPSTNENENPSTNESENDRLNSYEKTNSYEINDEKTNSFENEKVNNYDNHHNVSKNTNKVVLESENSFEIGSENVKSFEDYDESPVKFLVFKNGEDKNKENSSLLSENDSEFALNLKRMRNAKKGEFSTSEVGIMNVNLPSLDVSSNPTSSSLEKYNRHRYAFNMTDEGYSSEYYNKKLKRDVREKMERMVKLELEEEEEKIEKEEKKEEKKIKRKRRKTRNKDEGPNKFTKITDLQNYLEEDSKRLKNEITDLKYQNFISNAQKVSTRKEVFDYISLKTKSNKELEVSAEVIRLQNKDLVEKIKEIDGFIQDEEKLIQLFIASQPKTVMNATAEANAALQMRLPLIQQDSKRIADINQRNENISETKSSHKTRSSKIKEKRTLKLYDVSEKAREVFMSLEKARANLSETIEKAKYLLNDLEKDEEACKQKSESFMKTASEDSAFFVRIQIENERIESELKNVEEEALRISRRFGGVPSGKGTRRALLSLKRTTSTLINRNQTRAMEALQNYYDRIQIEEEKQKVIEHVEENKNVPKNEENKVTKDDGNQSSNEQNEETNSNDSKQNINDENEIINDREDENNNVNDDVNGNIKEDINENINDDENENIKDDLNENINDDENENINDAENENIKDDLNENINDDLSENTNDDENIFDAEEQNVNKNVKEEEEFDNEYEEDDNNDDDNENESANSENVDDGNNDDYENYRYSGNDEEENDNN</sequence>
<organism evidence="3 4">
    <name type="scientific">Tritrichomonas musculus</name>
    <dbReference type="NCBI Taxonomy" id="1915356"/>
    <lineage>
        <taxon>Eukaryota</taxon>
        <taxon>Metamonada</taxon>
        <taxon>Parabasalia</taxon>
        <taxon>Tritrichomonadida</taxon>
        <taxon>Tritrichomonadidae</taxon>
        <taxon>Tritrichomonas</taxon>
    </lineage>
</organism>